<evidence type="ECO:0000259" key="2">
    <source>
        <dbReference type="Pfam" id="PF02698"/>
    </source>
</evidence>
<dbReference type="RefSeq" id="WP_207615513.1">
    <property type="nucleotide sequence ID" value="NZ_JAFNLL010000012.1"/>
</dbReference>
<feature type="domain" description="DUF218" evidence="2">
    <location>
        <begin position="48"/>
        <end position="160"/>
    </location>
</feature>
<proteinExistence type="predicted"/>
<evidence type="ECO:0000313" key="3">
    <source>
        <dbReference type="EMBL" id="MBO1267715.1"/>
    </source>
</evidence>
<evidence type="ECO:0000256" key="1">
    <source>
        <dbReference type="SAM" id="Phobius"/>
    </source>
</evidence>
<keyword evidence="4" id="KW-1185">Reference proteome</keyword>
<dbReference type="Pfam" id="PF02698">
    <property type="entry name" value="DUF218"/>
    <property type="match status" value="1"/>
</dbReference>
<feature type="transmembrane region" description="Helical" evidence="1">
    <location>
        <begin position="16"/>
        <end position="37"/>
    </location>
</feature>
<dbReference type="EMBL" id="JAFNLL010000012">
    <property type="protein sequence ID" value="MBO1267715.1"/>
    <property type="molecule type" value="Genomic_DNA"/>
</dbReference>
<organism evidence="3 4">
    <name type="scientific">Arthrobacter cavernae</name>
    <dbReference type="NCBI Taxonomy" id="2817681"/>
    <lineage>
        <taxon>Bacteria</taxon>
        <taxon>Bacillati</taxon>
        <taxon>Actinomycetota</taxon>
        <taxon>Actinomycetes</taxon>
        <taxon>Micrococcales</taxon>
        <taxon>Micrococcaceae</taxon>
        <taxon>Arthrobacter</taxon>
    </lineage>
</organism>
<name>A0A939HFZ3_9MICC</name>
<dbReference type="AlphaFoldDB" id="A0A939HFZ3"/>
<keyword evidence="1" id="KW-1133">Transmembrane helix</keyword>
<comment type="caution">
    <text evidence="3">The sequence shown here is derived from an EMBL/GenBank/DDBJ whole genome shotgun (WGS) entry which is preliminary data.</text>
</comment>
<keyword evidence="1" id="KW-0812">Transmembrane</keyword>
<protein>
    <submittedName>
        <fullName evidence="3">YdcF family protein</fullName>
    </submittedName>
</protein>
<dbReference type="Proteomes" id="UP000664164">
    <property type="component" value="Unassembled WGS sequence"/>
</dbReference>
<reference evidence="3" key="1">
    <citation type="submission" date="2021-03" db="EMBL/GenBank/DDBJ databases">
        <title>A new species, PO-11, isolated from a karst cave deposit.</title>
        <authorList>
            <person name="Zhaoxiaoyong W."/>
        </authorList>
    </citation>
    <scope>NUCLEOTIDE SEQUENCE</scope>
    <source>
        <strain evidence="3">PO-11</strain>
    </source>
</reference>
<sequence>MLLRRTGAHAPRKRTWWLPVGAVILVAWIVIGVPLYVSPPTGQPQPADVLFVLGPPTARVEYAEKLMNAGLAPTIAVSMPLNSDGEIEGAYCEAKRPYRIICFHPEPFTTQGEARVLADMAEEYGWRSANILTSQFHVTRAKEIVGRCYEGAFRMIPYYEDMDPALWAFQYLYQTAAFVKAGLRPGC</sequence>
<evidence type="ECO:0000313" key="4">
    <source>
        <dbReference type="Proteomes" id="UP000664164"/>
    </source>
</evidence>
<dbReference type="InterPro" id="IPR003848">
    <property type="entry name" value="DUF218"/>
</dbReference>
<gene>
    <name evidence="3" type="ORF">J1902_06920</name>
</gene>
<keyword evidence="1" id="KW-0472">Membrane</keyword>
<accession>A0A939HFZ3</accession>